<evidence type="ECO:0000259" key="3">
    <source>
        <dbReference type="Pfam" id="PF12571"/>
    </source>
</evidence>
<evidence type="ECO:0000256" key="1">
    <source>
        <dbReference type="ARBA" id="ARBA00022672"/>
    </source>
</evidence>
<gene>
    <name evidence="4" type="ORF">9F1_8</name>
</gene>
<dbReference type="PANTHER" id="PTHR35191">
    <property type="entry name" value="PROPHAGE SIDE TAIL FIBER PROTEIN HOMOLOG STFQ-RELATED"/>
    <property type="match status" value="1"/>
</dbReference>
<keyword evidence="1" id="KW-1230">Viral tail fiber protein</keyword>
<proteinExistence type="predicted"/>
<dbReference type="GO" id="GO:0019062">
    <property type="term" value="P:virion attachment to host cell"/>
    <property type="evidence" value="ECO:0007669"/>
    <property type="project" value="UniProtKB-KW"/>
</dbReference>
<accession>A0A2H4JF09</accession>
<keyword evidence="1" id="KW-0946">Virion</keyword>
<dbReference type="PANTHER" id="PTHR35191:SF1">
    <property type="entry name" value="PROPHAGE SIDE TAIL FIBER PROTEIN HOMOLOG STFQ-RELATED"/>
    <property type="match status" value="1"/>
</dbReference>
<evidence type="ECO:0000256" key="2">
    <source>
        <dbReference type="ARBA" id="ARBA00022804"/>
    </source>
</evidence>
<keyword evidence="1" id="KW-1227">Viral tail protein</keyword>
<dbReference type="InterPro" id="IPR051934">
    <property type="entry name" value="Phage_Tail_Fiber_Structural"/>
</dbReference>
<sequence length="409" mass="44344">MIDQNSQFMAILTAVGEAKQANADALGIPWTFSQMGVGDANGTDPIPDRLQTQLIREQRRAPLNQVKIDPKNSNVIIAEQVIPENEGGWWIREIGLYDLDGDLVAVANCAPSFKPLLAQGSGKTQVVRMNFIVTSAANVVLKIDPSVVLATRQYVDERIIEVLPPTRPAGTYQKVTINERGIVTEGSNPDTLEGNGIALATQPEAEAGKNHVKPMTPLRVAQAIAKNARGFIEGDNCTVAGFTAAGTLQYMKRKDTGEVVFLASRRNTILEGVTYTPTVNEEASDNQIANTSFVARAVSRVPKNVAAMGEDGWWRCADTGFIRQRRKILVNDVTPGTRTDVVWALQFPNECSSVVITFGQSSAVTSPARASAMYVVAAKSTHACQIAFHEWVSEVQAVDLTLFIQAEGY</sequence>
<name>A0A2H4JF09_9CAUD</name>
<feature type="domain" description="Phage tail fibre protein N-terminal" evidence="3">
    <location>
        <begin position="6"/>
        <end position="153"/>
    </location>
</feature>
<dbReference type="Pfam" id="PF12571">
    <property type="entry name" value="Phage_tail_fib"/>
    <property type="match status" value="1"/>
</dbReference>
<dbReference type="Gene3D" id="2.60.40.3940">
    <property type="match status" value="1"/>
</dbReference>
<dbReference type="GO" id="GO:0098024">
    <property type="term" value="C:virus tail, fiber"/>
    <property type="evidence" value="ECO:0007669"/>
    <property type="project" value="UniProtKB-KW"/>
</dbReference>
<keyword evidence="2" id="KW-0945">Host-virus interaction</keyword>
<keyword evidence="2" id="KW-1160">Virus entry into host cell</keyword>
<dbReference type="InterPro" id="IPR022225">
    <property type="entry name" value="Phage_tail_fibre_N"/>
</dbReference>
<organism evidence="4">
    <name type="scientific">uncultured Caudovirales phage</name>
    <dbReference type="NCBI Taxonomy" id="2100421"/>
    <lineage>
        <taxon>Viruses</taxon>
        <taxon>Duplodnaviria</taxon>
        <taxon>Heunggongvirae</taxon>
        <taxon>Uroviricota</taxon>
        <taxon>Caudoviricetes</taxon>
        <taxon>Peduoviridae</taxon>
        <taxon>Maltschvirus</taxon>
        <taxon>Maltschvirus maltsch</taxon>
    </lineage>
</organism>
<dbReference type="EMBL" id="MF417926">
    <property type="protein sequence ID" value="ASN71466.1"/>
    <property type="molecule type" value="Genomic_DNA"/>
</dbReference>
<evidence type="ECO:0000313" key="4">
    <source>
        <dbReference type="EMBL" id="ASN71466.1"/>
    </source>
</evidence>
<protein>
    <submittedName>
        <fullName evidence="4">Putative tail collar domain protein</fullName>
    </submittedName>
</protein>
<reference evidence="4" key="1">
    <citation type="submission" date="2017-06" db="EMBL/GenBank/DDBJ databases">
        <title>Novel phages from South African skin metaviromes.</title>
        <authorList>
            <person name="van Zyl L.J."/>
            <person name="Abrahams Y."/>
            <person name="Stander E.A."/>
            <person name="Kirby B.M."/>
            <person name="Clavaud C."/>
            <person name="Farcet C."/>
            <person name="Breton L."/>
            <person name="Trindade M.I."/>
        </authorList>
    </citation>
    <scope>NUCLEOTIDE SEQUENCE</scope>
</reference>
<keyword evidence="2" id="KW-1161">Viral attachment to host cell</keyword>